<dbReference type="InterPro" id="IPR011992">
    <property type="entry name" value="EF-hand-dom_pair"/>
</dbReference>
<dbReference type="EMBL" id="UINC01104064">
    <property type="protein sequence ID" value="SVC66943.1"/>
    <property type="molecule type" value="Genomic_DNA"/>
</dbReference>
<dbReference type="InterPro" id="IPR018247">
    <property type="entry name" value="EF_Hand_1_Ca_BS"/>
</dbReference>
<name>A0A382P0M8_9ZZZZ</name>
<dbReference type="PROSITE" id="PS00018">
    <property type="entry name" value="EF_HAND_1"/>
    <property type="match status" value="1"/>
</dbReference>
<accession>A0A382P0M8</accession>
<proteinExistence type="predicted"/>
<dbReference type="Gene3D" id="1.25.40.10">
    <property type="entry name" value="Tetratricopeptide repeat domain"/>
    <property type="match status" value="1"/>
</dbReference>
<gene>
    <name evidence="1" type="ORF">METZ01_LOCUS319797</name>
</gene>
<sequence length="356" mass="40871">SWISKSAEQGNTWALGQLGLMYQNGYGVSKDYNQAFTLLTNAGKDWDKELQALELLIKEEAEAEAKKKAEEAAKAEIYQAIDKIENLKTIPANRIGKWYGSYDESETETCSGSDTYEIIVLHDQVMSRVLDEYSIIDSYGYSNYYVDFPDSTLHFFPNNIIQIYDDQSKIDDLYFETSMFPELESNPRYSNLKLFQCNNLNNQIDFILLESDAIKFDKLIYSAKNKCQNNKPIDCLREFVDFADVSNNNKLSRAELTRFAKFVVKWLTLRGELQLNERMGATAATMIIAPALAEFILLNYDYDNDEHIDIKEMTFDIANISSNSELSNKIIRGYIEALDLFSESKINASRMLDDLF</sequence>
<dbReference type="SUPFAM" id="SSF81901">
    <property type="entry name" value="HCP-like"/>
    <property type="match status" value="1"/>
</dbReference>
<protein>
    <recommendedName>
        <fullName evidence="2">EF-hand domain-containing protein</fullName>
    </recommendedName>
</protein>
<dbReference type="InterPro" id="IPR011990">
    <property type="entry name" value="TPR-like_helical_dom_sf"/>
</dbReference>
<reference evidence="1" key="1">
    <citation type="submission" date="2018-05" db="EMBL/GenBank/DDBJ databases">
        <authorList>
            <person name="Lanie J.A."/>
            <person name="Ng W.-L."/>
            <person name="Kazmierczak K.M."/>
            <person name="Andrzejewski T.M."/>
            <person name="Davidsen T.M."/>
            <person name="Wayne K.J."/>
            <person name="Tettelin H."/>
            <person name="Glass J.I."/>
            <person name="Rusch D."/>
            <person name="Podicherti R."/>
            <person name="Tsui H.-C.T."/>
            <person name="Winkler M.E."/>
        </authorList>
    </citation>
    <scope>NUCLEOTIDE SEQUENCE</scope>
</reference>
<evidence type="ECO:0000313" key="1">
    <source>
        <dbReference type="EMBL" id="SVC66943.1"/>
    </source>
</evidence>
<dbReference type="AlphaFoldDB" id="A0A382P0M8"/>
<feature type="non-terminal residue" evidence="1">
    <location>
        <position position="1"/>
    </location>
</feature>
<dbReference type="SUPFAM" id="SSF47473">
    <property type="entry name" value="EF-hand"/>
    <property type="match status" value="1"/>
</dbReference>
<evidence type="ECO:0008006" key="2">
    <source>
        <dbReference type="Google" id="ProtNLM"/>
    </source>
</evidence>
<organism evidence="1">
    <name type="scientific">marine metagenome</name>
    <dbReference type="NCBI Taxonomy" id="408172"/>
    <lineage>
        <taxon>unclassified sequences</taxon>
        <taxon>metagenomes</taxon>
        <taxon>ecological metagenomes</taxon>
    </lineage>
</organism>